<keyword evidence="7" id="KW-1185">Reference proteome</keyword>
<keyword evidence="4" id="KW-0677">Repeat</keyword>
<dbReference type="PROSITE" id="PS50092">
    <property type="entry name" value="TSP1"/>
    <property type="match status" value="3"/>
</dbReference>
<dbReference type="RefSeq" id="XP_012941731.1">
    <property type="nucleotide sequence ID" value="XM_013086277.1"/>
</dbReference>
<comment type="subcellular location">
    <subcellularLocation>
        <location evidence="1">Secreted</location>
    </subcellularLocation>
</comment>
<evidence type="ECO:0000256" key="6">
    <source>
        <dbReference type="SAM" id="MobiDB-lite"/>
    </source>
</evidence>
<dbReference type="InterPro" id="IPR000884">
    <property type="entry name" value="TSP1_rpt"/>
</dbReference>
<dbReference type="PANTHER" id="PTHR22906:SF43">
    <property type="entry name" value="PROPERDIN"/>
    <property type="match status" value="1"/>
</dbReference>
<dbReference type="GeneID" id="101847059"/>
<reference evidence="8" key="1">
    <citation type="submission" date="2025-08" db="UniProtKB">
        <authorList>
            <consortium name="RefSeq"/>
        </authorList>
    </citation>
    <scope>IDENTIFICATION</scope>
</reference>
<dbReference type="Proteomes" id="UP000694888">
    <property type="component" value="Unplaced"/>
</dbReference>
<gene>
    <name evidence="8" type="primary">LOC101847059</name>
</gene>
<evidence type="ECO:0000313" key="7">
    <source>
        <dbReference type="Proteomes" id="UP000694888"/>
    </source>
</evidence>
<keyword evidence="3" id="KW-0732">Signal</keyword>
<feature type="compositionally biased region" description="Basic and acidic residues" evidence="6">
    <location>
        <begin position="10"/>
        <end position="19"/>
    </location>
</feature>
<evidence type="ECO:0000256" key="4">
    <source>
        <dbReference type="ARBA" id="ARBA00022737"/>
    </source>
</evidence>
<feature type="region of interest" description="Disordered" evidence="6">
    <location>
        <begin position="1"/>
        <end position="25"/>
    </location>
</feature>
<evidence type="ECO:0000256" key="5">
    <source>
        <dbReference type="ARBA" id="ARBA00023157"/>
    </source>
</evidence>
<dbReference type="Pfam" id="PF00090">
    <property type="entry name" value="TSP_1"/>
    <property type="match status" value="3"/>
</dbReference>
<dbReference type="InterPro" id="IPR052065">
    <property type="entry name" value="Compl_asym_regulator"/>
</dbReference>
<accession>A0ABM1A6G3</accession>
<proteinExistence type="predicted"/>
<dbReference type="InterPro" id="IPR036383">
    <property type="entry name" value="TSP1_rpt_sf"/>
</dbReference>
<name>A0ABM1A6G3_APLCA</name>
<keyword evidence="2" id="KW-0964">Secreted</keyword>
<evidence type="ECO:0000256" key="1">
    <source>
        <dbReference type="ARBA" id="ARBA00004613"/>
    </source>
</evidence>
<sequence length="158" mass="16981">MSCDGGVKTRTRECTKQPCDEPTSQEAACNEQDCPIDGGVGEWGDWSACSRSCGGGERIRYRFCDNPAPDHGGRDCDVELTETEECGQQPCPIDGGVEDWSEWSECSVSCGGGSQTRIRACNSPSPAHGGRTCSDPLNEDQDCNTQECEDDVCETEAP</sequence>
<evidence type="ECO:0000256" key="2">
    <source>
        <dbReference type="ARBA" id="ARBA00022525"/>
    </source>
</evidence>
<evidence type="ECO:0000313" key="8">
    <source>
        <dbReference type="RefSeq" id="XP_012941731.1"/>
    </source>
</evidence>
<evidence type="ECO:0000256" key="3">
    <source>
        <dbReference type="ARBA" id="ARBA00022729"/>
    </source>
</evidence>
<dbReference type="PANTHER" id="PTHR22906">
    <property type="entry name" value="PROPERDIN"/>
    <property type="match status" value="1"/>
</dbReference>
<dbReference type="Gene3D" id="2.20.100.10">
    <property type="entry name" value="Thrombospondin type-1 (TSP1) repeat"/>
    <property type="match status" value="3"/>
</dbReference>
<keyword evidence="5" id="KW-1015">Disulfide bond</keyword>
<dbReference type="SUPFAM" id="SSF82895">
    <property type="entry name" value="TSP-1 type 1 repeat"/>
    <property type="match status" value="2"/>
</dbReference>
<protein>
    <submittedName>
        <fullName evidence="8">Mucin-like protein</fullName>
    </submittedName>
</protein>
<dbReference type="PRINTS" id="PR01705">
    <property type="entry name" value="TSP1REPEAT"/>
</dbReference>
<dbReference type="SMART" id="SM00209">
    <property type="entry name" value="TSP1"/>
    <property type="match status" value="3"/>
</dbReference>
<organism evidence="7 8">
    <name type="scientific">Aplysia californica</name>
    <name type="common">California sea hare</name>
    <dbReference type="NCBI Taxonomy" id="6500"/>
    <lineage>
        <taxon>Eukaryota</taxon>
        <taxon>Metazoa</taxon>
        <taxon>Spiralia</taxon>
        <taxon>Lophotrochozoa</taxon>
        <taxon>Mollusca</taxon>
        <taxon>Gastropoda</taxon>
        <taxon>Heterobranchia</taxon>
        <taxon>Euthyneura</taxon>
        <taxon>Tectipleura</taxon>
        <taxon>Aplysiida</taxon>
        <taxon>Aplysioidea</taxon>
        <taxon>Aplysiidae</taxon>
        <taxon>Aplysia</taxon>
    </lineage>
</organism>